<dbReference type="PANTHER" id="PTHR42776">
    <property type="entry name" value="SERINE PEPTIDASE S9 FAMILY MEMBER"/>
    <property type="match status" value="1"/>
</dbReference>
<dbReference type="FunFam" id="3.40.50.1820:FF:000028">
    <property type="entry name" value="S9 family peptidase"/>
    <property type="match status" value="1"/>
</dbReference>
<evidence type="ECO:0000313" key="12">
    <source>
        <dbReference type="Proteomes" id="UP000799537"/>
    </source>
</evidence>
<sequence>MISAPRYSGASPDPSGTWAVYSSTNYSFEDHESSSTWKLIRLSSGEITDLPLNSSEVSEIVWVGPTNTSVLYINGTNEDVPGGVTLYTADLADSPINATLVASLAAPFSGLKAVSTESGNINFVVSAKAYANNGTAWNEELASTPQTTGLLYDSIYVRHWDAYVTQERYNVFSGSLVSNGSGLHLAAPPKNLVHGLNYTVTRPESPVGPYFDTGDYELSPDGSQVVFLTKAPELPKANNTASYLYLVPHNGSSLPVAINGPNGTAPEAAKGASGAPEFSPDGKKLAYHQMDGVSYESDRAKLYVADLETEEITPLAGNWDRSASTIKWSPDCNDLWVAADSIGSTRLFVIPADASADFQPTNITDITSVTDYYILPDNTALVNANSVWASWLLYTLTPGGESSYLYKSNEKDANLAGLGPEDIGYFWYNGTLGDSQQAIIVYPENFNSSKVYDLIFYVHGGPQGFTGNQWSTRWNLKTWADQGYVLVGPNPTGSTSYGQLLTDRIQGKWGGWPYEDLVNAHTYACENLPYVNCSNAVAAGASYGGYMTNWIQGHDLGNEFKAIVGHDGVATTYADYSTDELWFVNHEYNGTVWDPRSRPVYAEWDPLKHAENFSTPHFLVHSEMDYRLPISEGLAMFNALQVVGVPSRFLTFPDETHWVLNRENSLFWHQEIYNWINYWTGKIDSLDDKAITQ</sequence>
<dbReference type="GO" id="GO:0004252">
    <property type="term" value="F:serine-type endopeptidase activity"/>
    <property type="evidence" value="ECO:0007669"/>
    <property type="project" value="TreeGrafter"/>
</dbReference>
<dbReference type="Gene3D" id="2.120.10.30">
    <property type="entry name" value="TolB, C-terminal domain"/>
    <property type="match status" value="1"/>
</dbReference>
<organism evidence="11 12">
    <name type="scientific">Zasmidium cellare ATCC 36951</name>
    <dbReference type="NCBI Taxonomy" id="1080233"/>
    <lineage>
        <taxon>Eukaryota</taxon>
        <taxon>Fungi</taxon>
        <taxon>Dikarya</taxon>
        <taxon>Ascomycota</taxon>
        <taxon>Pezizomycotina</taxon>
        <taxon>Dothideomycetes</taxon>
        <taxon>Dothideomycetidae</taxon>
        <taxon>Mycosphaerellales</taxon>
        <taxon>Mycosphaerellaceae</taxon>
        <taxon>Zasmidium</taxon>
    </lineage>
</organism>
<comment type="subcellular location">
    <subcellularLocation>
        <location evidence="1">Secreted</location>
    </subcellularLocation>
</comment>
<dbReference type="GeneID" id="54566318"/>
<dbReference type="AlphaFoldDB" id="A0A6A6CF89"/>
<gene>
    <name evidence="11" type="ORF">M409DRAFT_55612</name>
</gene>
<evidence type="ECO:0000256" key="5">
    <source>
        <dbReference type="ARBA" id="ARBA00022729"/>
    </source>
</evidence>
<evidence type="ECO:0000313" key="11">
    <source>
        <dbReference type="EMBL" id="KAF2165731.1"/>
    </source>
</evidence>
<keyword evidence="7" id="KW-0720">Serine protease</keyword>
<reference evidence="11" key="1">
    <citation type="journal article" date="2020" name="Stud. Mycol.">
        <title>101 Dothideomycetes genomes: a test case for predicting lifestyles and emergence of pathogens.</title>
        <authorList>
            <person name="Haridas S."/>
            <person name="Albert R."/>
            <person name="Binder M."/>
            <person name="Bloem J."/>
            <person name="Labutti K."/>
            <person name="Salamov A."/>
            <person name="Andreopoulos B."/>
            <person name="Baker S."/>
            <person name="Barry K."/>
            <person name="Bills G."/>
            <person name="Bluhm B."/>
            <person name="Cannon C."/>
            <person name="Castanera R."/>
            <person name="Culley D."/>
            <person name="Daum C."/>
            <person name="Ezra D."/>
            <person name="Gonzalez J."/>
            <person name="Henrissat B."/>
            <person name="Kuo A."/>
            <person name="Liang C."/>
            <person name="Lipzen A."/>
            <person name="Lutzoni F."/>
            <person name="Magnuson J."/>
            <person name="Mondo S."/>
            <person name="Nolan M."/>
            <person name="Ohm R."/>
            <person name="Pangilinan J."/>
            <person name="Park H.-J."/>
            <person name="Ramirez L."/>
            <person name="Alfaro M."/>
            <person name="Sun H."/>
            <person name="Tritt A."/>
            <person name="Yoshinaga Y."/>
            <person name="Zwiers L.-H."/>
            <person name="Turgeon B."/>
            <person name="Goodwin S."/>
            <person name="Spatafora J."/>
            <person name="Crous P."/>
            <person name="Grigoriev I."/>
        </authorList>
    </citation>
    <scope>NUCLEOTIDE SEQUENCE</scope>
    <source>
        <strain evidence="11">ATCC 36951</strain>
    </source>
</reference>
<evidence type="ECO:0000256" key="4">
    <source>
        <dbReference type="ARBA" id="ARBA00022670"/>
    </source>
</evidence>
<dbReference type="EMBL" id="ML993599">
    <property type="protein sequence ID" value="KAF2165731.1"/>
    <property type="molecule type" value="Genomic_DNA"/>
</dbReference>
<name>A0A6A6CF89_ZASCE</name>
<evidence type="ECO:0000256" key="2">
    <source>
        <dbReference type="ARBA" id="ARBA00010040"/>
    </source>
</evidence>
<dbReference type="OrthoDB" id="416344at2759"/>
<evidence type="ECO:0000256" key="3">
    <source>
        <dbReference type="ARBA" id="ARBA00022525"/>
    </source>
</evidence>
<accession>A0A6A6CF89</accession>
<feature type="domain" description="Peptidase S9 prolyl oligopeptidase catalytic" evidence="10">
    <location>
        <begin position="470"/>
        <end position="681"/>
    </location>
</feature>
<evidence type="ECO:0000256" key="7">
    <source>
        <dbReference type="ARBA" id="ARBA00022825"/>
    </source>
</evidence>
<evidence type="ECO:0000259" key="10">
    <source>
        <dbReference type="Pfam" id="PF00326"/>
    </source>
</evidence>
<dbReference type="GO" id="GO:0005576">
    <property type="term" value="C:extracellular region"/>
    <property type="evidence" value="ECO:0007669"/>
    <property type="project" value="UniProtKB-SubCell"/>
</dbReference>
<dbReference type="PANTHER" id="PTHR42776:SF11">
    <property type="entry name" value="DIPEPTIDYL-PEPTIDASE 5-RELATED"/>
    <property type="match status" value="1"/>
</dbReference>
<evidence type="ECO:0000256" key="9">
    <source>
        <dbReference type="ARBA" id="ARBA00032829"/>
    </source>
</evidence>
<dbReference type="Pfam" id="PF00326">
    <property type="entry name" value="Peptidase_S9"/>
    <property type="match status" value="1"/>
</dbReference>
<dbReference type="Proteomes" id="UP000799537">
    <property type="component" value="Unassembled WGS sequence"/>
</dbReference>
<keyword evidence="12" id="KW-1185">Reference proteome</keyword>
<dbReference type="InterPro" id="IPR001375">
    <property type="entry name" value="Peptidase_S9_cat"/>
</dbReference>
<keyword evidence="8" id="KW-0325">Glycoprotein</keyword>
<dbReference type="RefSeq" id="XP_033666620.1">
    <property type="nucleotide sequence ID" value="XM_033813046.1"/>
</dbReference>
<dbReference type="InterPro" id="IPR029058">
    <property type="entry name" value="AB_hydrolase_fold"/>
</dbReference>
<keyword evidence="6" id="KW-0378">Hydrolase</keyword>
<proteinExistence type="inferred from homology"/>
<evidence type="ECO:0000256" key="6">
    <source>
        <dbReference type="ARBA" id="ARBA00022801"/>
    </source>
</evidence>
<dbReference type="Gene3D" id="3.40.50.1820">
    <property type="entry name" value="alpha/beta hydrolase"/>
    <property type="match status" value="1"/>
</dbReference>
<dbReference type="GO" id="GO:0006508">
    <property type="term" value="P:proteolysis"/>
    <property type="evidence" value="ECO:0007669"/>
    <property type="project" value="UniProtKB-KW"/>
</dbReference>
<evidence type="ECO:0000256" key="1">
    <source>
        <dbReference type="ARBA" id="ARBA00004613"/>
    </source>
</evidence>
<protein>
    <recommendedName>
        <fullName evidence="9">Dipeptidyl-peptidase V</fullName>
    </recommendedName>
</protein>
<keyword evidence="3" id="KW-0964">Secreted</keyword>
<evidence type="ECO:0000256" key="8">
    <source>
        <dbReference type="ARBA" id="ARBA00023180"/>
    </source>
</evidence>
<keyword evidence="4" id="KW-0645">Protease</keyword>
<dbReference type="SUPFAM" id="SSF53474">
    <property type="entry name" value="alpha/beta-Hydrolases"/>
    <property type="match status" value="1"/>
</dbReference>
<keyword evidence="5" id="KW-0732">Signal</keyword>
<dbReference type="InterPro" id="IPR011042">
    <property type="entry name" value="6-blade_b-propeller_TolB-like"/>
</dbReference>
<dbReference type="SUPFAM" id="SSF82171">
    <property type="entry name" value="DPP6 N-terminal domain-like"/>
    <property type="match status" value="1"/>
</dbReference>
<comment type="similarity">
    <text evidence="2">Belongs to the peptidase S9C family.</text>
</comment>